<sequence>MTGEGASSIIMLVVLVAVFYFLLIRPENKRKKKAQEMRDSLKKGDTITTIGGIVGKIVMVKDETIVIETSDDRVRMELTKWAVSTTGVQASAEGQDSKKEEKKKDEVQESEEIPEATTEEPAAPAEEEKKD</sequence>
<reference evidence="12" key="2">
    <citation type="submission" date="2021-04" db="EMBL/GenBank/DDBJ databases">
        <authorList>
            <person name="Gilroy R."/>
        </authorList>
    </citation>
    <scope>NUCLEOTIDE SEQUENCE</scope>
    <source>
        <strain evidence="12">ChiBcec18-1249</strain>
    </source>
</reference>
<dbReference type="AlphaFoldDB" id="A0A9D2RS27"/>
<keyword evidence="3" id="KW-0813">Transport</keyword>
<protein>
    <submittedName>
        <fullName evidence="12">Preprotein translocase subunit YajC</fullName>
    </submittedName>
</protein>
<dbReference type="SMART" id="SM01323">
    <property type="entry name" value="YajC"/>
    <property type="match status" value="1"/>
</dbReference>
<evidence type="ECO:0000256" key="1">
    <source>
        <dbReference type="ARBA" id="ARBA00004162"/>
    </source>
</evidence>
<dbReference type="NCBIfam" id="TIGR00739">
    <property type="entry name" value="yajC"/>
    <property type="match status" value="1"/>
</dbReference>
<feature type="compositionally biased region" description="Acidic residues" evidence="10">
    <location>
        <begin position="108"/>
        <end position="118"/>
    </location>
</feature>
<gene>
    <name evidence="12" type="primary">yajC</name>
    <name evidence="12" type="ORF">H9787_07865</name>
</gene>
<dbReference type="Proteomes" id="UP000823824">
    <property type="component" value="Unassembled WGS sequence"/>
</dbReference>
<evidence type="ECO:0000256" key="11">
    <source>
        <dbReference type="SAM" id="Phobius"/>
    </source>
</evidence>
<keyword evidence="9 11" id="KW-0472">Membrane</keyword>
<dbReference type="Pfam" id="PF02699">
    <property type="entry name" value="YajC"/>
    <property type="match status" value="1"/>
</dbReference>
<organism evidence="12 13">
    <name type="scientific">Candidatus Oscillibacter excrementigallinarum</name>
    <dbReference type="NCBI Taxonomy" id="2838716"/>
    <lineage>
        <taxon>Bacteria</taxon>
        <taxon>Bacillati</taxon>
        <taxon>Bacillota</taxon>
        <taxon>Clostridia</taxon>
        <taxon>Eubacteriales</taxon>
        <taxon>Oscillospiraceae</taxon>
        <taxon>Oscillibacter</taxon>
    </lineage>
</organism>
<comment type="subcellular location">
    <subcellularLocation>
        <location evidence="1">Cell membrane</location>
        <topology evidence="1">Single-pass membrane protein</topology>
    </subcellularLocation>
</comment>
<proteinExistence type="inferred from homology"/>
<evidence type="ECO:0000256" key="5">
    <source>
        <dbReference type="ARBA" id="ARBA00022692"/>
    </source>
</evidence>
<comment type="caution">
    <text evidence="12">The sequence shown here is derived from an EMBL/GenBank/DDBJ whole genome shotgun (WGS) entry which is preliminary data.</text>
</comment>
<dbReference type="InterPro" id="IPR003849">
    <property type="entry name" value="Preprotein_translocase_YajC"/>
</dbReference>
<reference evidence="12" key="1">
    <citation type="journal article" date="2021" name="PeerJ">
        <title>Extensive microbial diversity within the chicken gut microbiome revealed by metagenomics and culture.</title>
        <authorList>
            <person name="Gilroy R."/>
            <person name="Ravi A."/>
            <person name="Getino M."/>
            <person name="Pursley I."/>
            <person name="Horton D.L."/>
            <person name="Alikhan N.F."/>
            <person name="Baker D."/>
            <person name="Gharbi K."/>
            <person name="Hall N."/>
            <person name="Watson M."/>
            <person name="Adriaenssens E.M."/>
            <person name="Foster-Nyarko E."/>
            <person name="Jarju S."/>
            <person name="Secka A."/>
            <person name="Antonio M."/>
            <person name="Oren A."/>
            <person name="Chaudhuri R.R."/>
            <person name="La Ragione R."/>
            <person name="Hildebrand F."/>
            <person name="Pallen M.J."/>
        </authorList>
    </citation>
    <scope>NUCLEOTIDE SEQUENCE</scope>
    <source>
        <strain evidence="12">ChiBcec18-1249</strain>
    </source>
</reference>
<evidence type="ECO:0000313" key="13">
    <source>
        <dbReference type="Proteomes" id="UP000823824"/>
    </source>
</evidence>
<evidence type="ECO:0000256" key="9">
    <source>
        <dbReference type="ARBA" id="ARBA00023136"/>
    </source>
</evidence>
<name>A0A9D2RS27_9FIRM</name>
<evidence type="ECO:0000256" key="8">
    <source>
        <dbReference type="ARBA" id="ARBA00023010"/>
    </source>
</evidence>
<evidence type="ECO:0000256" key="10">
    <source>
        <dbReference type="SAM" id="MobiDB-lite"/>
    </source>
</evidence>
<keyword evidence="6" id="KW-0653">Protein transport</keyword>
<evidence type="ECO:0000256" key="6">
    <source>
        <dbReference type="ARBA" id="ARBA00022927"/>
    </source>
</evidence>
<feature type="transmembrane region" description="Helical" evidence="11">
    <location>
        <begin position="6"/>
        <end position="24"/>
    </location>
</feature>
<feature type="region of interest" description="Disordered" evidence="10">
    <location>
        <begin position="85"/>
        <end position="131"/>
    </location>
</feature>
<keyword evidence="7 11" id="KW-1133">Transmembrane helix</keyword>
<feature type="compositionally biased region" description="Basic and acidic residues" evidence="10">
    <location>
        <begin position="95"/>
        <end position="107"/>
    </location>
</feature>
<keyword evidence="4" id="KW-1003">Cell membrane</keyword>
<dbReference type="PANTHER" id="PTHR33909">
    <property type="entry name" value="SEC TRANSLOCON ACCESSORY COMPLEX SUBUNIT YAJC"/>
    <property type="match status" value="1"/>
</dbReference>
<dbReference type="PANTHER" id="PTHR33909:SF1">
    <property type="entry name" value="SEC TRANSLOCON ACCESSORY COMPLEX SUBUNIT YAJC"/>
    <property type="match status" value="1"/>
</dbReference>
<evidence type="ECO:0000256" key="3">
    <source>
        <dbReference type="ARBA" id="ARBA00022448"/>
    </source>
</evidence>
<comment type="similarity">
    <text evidence="2">Belongs to the YajC family.</text>
</comment>
<evidence type="ECO:0000256" key="7">
    <source>
        <dbReference type="ARBA" id="ARBA00022989"/>
    </source>
</evidence>
<evidence type="ECO:0000256" key="2">
    <source>
        <dbReference type="ARBA" id="ARBA00006742"/>
    </source>
</evidence>
<evidence type="ECO:0000256" key="4">
    <source>
        <dbReference type="ARBA" id="ARBA00022475"/>
    </source>
</evidence>
<dbReference type="PRINTS" id="PR01853">
    <property type="entry name" value="YAJCTRNLCASE"/>
</dbReference>
<dbReference type="EMBL" id="DWZJ01000068">
    <property type="protein sequence ID" value="HJB13613.1"/>
    <property type="molecule type" value="Genomic_DNA"/>
</dbReference>
<accession>A0A9D2RS27</accession>
<dbReference type="GO" id="GO:0005886">
    <property type="term" value="C:plasma membrane"/>
    <property type="evidence" value="ECO:0007669"/>
    <property type="project" value="UniProtKB-SubCell"/>
</dbReference>
<keyword evidence="8" id="KW-0811">Translocation</keyword>
<keyword evidence="5 11" id="KW-0812">Transmembrane</keyword>
<evidence type="ECO:0000313" key="12">
    <source>
        <dbReference type="EMBL" id="HJB13613.1"/>
    </source>
</evidence>
<dbReference type="GO" id="GO:0015031">
    <property type="term" value="P:protein transport"/>
    <property type="evidence" value="ECO:0007669"/>
    <property type="project" value="UniProtKB-KW"/>
</dbReference>